<name>A0A9N9VEZ9_9HYPO</name>
<evidence type="ECO:0000313" key="4">
    <source>
        <dbReference type="EMBL" id="CAH0021283.1"/>
    </source>
</evidence>
<organism evidence="4 5">
    <name type="scientific">Clonostachys rhizophaga</name>
    <dbReference type="NCBI Taxonomy" id="160324"/>
    <lineage>
        <taxon>Eukaryota</taxon>
        <taxon>Fungi</taxon>
        <taxon>Dikarya</taxon>
        <taxon>Ascomycota</taxon>
        <taxon>Pezizomycotina</taxon>
        <taxon>Sordariomycetes</taxon>
        <taxon>Hypocreomycetidae</taxon>
        <taxon>Hypocreales</taxon>
        <taxon>Bionectriaceae</taxon>
        <taxon>Clonostachys</taxon>
    </lineage>
</organism>
<dbReference type="InterPro" id="IPR026956">
    <property type="entry name" value="D-ser_dehydrat-like_dom"/>
</dbReference>
<dbReference type="GO" id="GO:0036088">
    <property type="term" value="P:D-serine catabolic process"/>
    <property type="evidence" value="ECO:0007669"/>
    <property type="project" value="TreeGrafter"/>
</dbReference>
<dbReference type="GO" id="GO:0008721">
    <property type="term" value="F:D-serine ammonia-lyase activity"/>
    <property type="evidence" value="ECO:0007669"/>
    <property type="project" value="TreeGrafter"/>
</dbReference>
<dbReference type="Gene3D" id="3.20.20.10">
    <property type="entry name" value="Alanine racemase"/>
    <property type="match status" value="1"/>
</dbReference>
<dbReference type="Pfam" id="PF01168">
    <property type="entry name" value="Ala_racemase_N"/>
    <property type="match status" value="1"/>
</dbReference>
<reference evidence="4" key="1">
    <citation type="submission" date="2021-10" db="EMBL/GenBank/DDBJ databases">
        <authorList>
            <person name="Piombo E."/>
        </authorList>
    </citation>
    <scope>NUCLEOTIDE SEQUENCE</scope>
</reference>
<keyword evidence="2" id="KW-0456">Lyase</keyword>
<evidence type="ECO:0000313" key="5">
    <source>
        <dbReference type="Proteomes" id="UP000696573"/>
    </source>
</evidence>
<evidence type="ECO:0000256" key="1">
    <source>
        <dbReference type="ARBA" id="ARBA00005323"/>
    </source>
</evidence>
<accession>A0A9N9VEZ9</accession>
<dbReference type="AlphaFoldDB" id="A0A9N9VEZ9"/>
<dbReference type="PANTHER" id="PTHR28004">
    <property type="entry name" value="ZGC:162816-RELATED"/>
    <property type="match status" value="1"/>
</dbReference>
<dbReference type="SUPFAM" id="SSF51419">
    <property type="entry name" value="PLP-binding barrel"/>
    <property type="match status" value="1"/>
</dbReference>
<dbReference type="EMBL" id="CABFNQ020000653">
    <property type="protein sequence ID" value="CAH0021283.1"/>
    <property type="molecule type" value="Genomic_DNA"/>
</dbReference>
<dbReference type="SMART" id="SM01119">
    <property type="entry name" value="D-ser_dehydrat"/>
    <property type="match status" value="1"/>
</dbReference>
<dbReference type="Proteomes" id="UP000696573">
    <property type="component" value="Unassembled WGS sequence"/>
</dbReference>
<protein>
    <recommendedName>
        <fullName evidence="3">D-serine dehydratase-like domain-containing protein</fullName>
    </recommendedName>
</protein>
<proteinExistence type="inferred from homology"/>
<dbReference type="InterPro" id="IPR042208">
    <property type="entry name" value="D-ser_dehydrat-like_sf"/>
</dbReference>
<dbReference type="InterPro" id="IPR051466">
    <property type="entry name" value="D-amino_acid_metab_enzyme"/>
</dbReference>
<feature type="domain" description="D-serine dehydratase-like" evidence="3">
    <location>
        <begin position="320"/>
        <end position="437"/>
    </location>
</feature>
<comment type="similarity">
    <text evidence="1">Belongs to the DSD1 family.</text>
</comment>
<keyword evidence="5" id="KW-1185">Reference proteome</keyword>
<dbReference type="PANTHER" id="PTHR28004:SF2">
    <property type="entry name" value="D-SERINE DEHYDRATASE"/>
    <property type="match status" value="1"/>
</dbReference>
<dbReference type="Pfam" id="PF14031">
    <property type="entry name" value="D-ser_dehydrat"/>
    <property type="match status" value="1"/>
</dbReference>
<comment type="caution">
    <text evidence="4">The sequence shown here is derived from an EMBL/GenBank/DDBJ whole genome shotgun (WGS) entry which is preliminary data.</text>
</comment>
<dbReference type="OrthoDB" id="20198at2759"/>
<dbReference type="InterPro" id="IPR001608">
    <property type="entry name" value="Ala_racemase_N"/>
</dbReference>
<dbReference type="InterPro" id="IPR029066">
    <property type="entry name" value="PLP-binding_barrel"/>
</dbReference>
<evidence type="ECO:0000259" key="3">
    <source>
        <dbReference type="SMART" id="SM01119"/>
    </source>
</evidence>
<gene>
    <name evidence="4" type="ORF">CRHIZ90672A_00011122</name>
</gene>
<dbReference type="Gene3D" id="2.40.37.20">
    <property type="entry name" value="D-serine dehydratase-like domain"/>
    <property type="match status" value="1"/>
</dbReference>
<sequence>MPIPRRSLPSEDELREFYVGRDINSLPKPAIVLDVAKASRHAAQMLQAAQSLRVAFRAHVKTHKTTQLARMQVGESPDAARFVVSTVAELEHMVPVFEDFTRNGRAVDVLYGIPIPPSQIVRIAKIAIRLRLVSISFLVDHPSQLASLSEFYDLVGSPASVFLKVDTGYHRAGLPPSSLNKQGLIQETAQLESQGKAALAGLYSHSSLSYKDTTAEQAIDNLASEIDGCLEAIAVNAQHFPKDKKLIVSVGASPQVTSIQNFAPVSGNAPTGKLATSLQHMSLHPGVELELHAGVYSVLDIQQLSTNSRTSLGSFDDEIAVSVVAEVASVYNDGERSQPEALVAVGVLGLGREPAAYGGWGVLSRASYPSAGGADGRRLILERISQEHSIVAWEKMEGDDNTSHLPPIPLEVGRTVSIFPNHACITGAMYDWYLVVDSSSGSPTRVIDVWVRASGW</sequence>
<evidence type="ECO:0000256" key="2">
    <source>
        <dbReference type="ARBA" id="ARBA00023239"/>
    </source>
</evidence>